<dbReference type="Gene3D" id="3.80.10.10">
    <property type="entry name" value="Ribonuclease Inhibitor"/>
    <property type="match status" value="1"/>
</dbReference>
<proteinExistence type="predicted"/>
<dbReference type="Proteomes" id="UP000515908">
    <property type="component" value="Chromosome 26"/>
</dbReference>
<evidence type="ECO:0000313" key="1">
    <source>
        <dbReference type="EMBL" id="CAD2222416.1"/>
    </source>
</evidence>
<protein>
    <recommendedName>
        <fullName evidence="3">Leucine Rich repeat</fullName>
    </recommendedName>
</protein>
<dbReference type="EMBL" id="LR877170">
    <property type="protein sequence ID" value="CAD2222416.1"/>
    <property type="molecule type" value="Genomic_DNA"/>
</dbReference>
<sequence>MPKLEEFWLTDGGLDDWEEVNKLIPFSSTLHTVYLERNPIEHDRRYRDKVYRTLPFLTQIDSWPIVNKDNVEADRSIQRHGDAKKAVESKLLAKLAKKKEEEEKNNAQ</sequence>
<dbReference type="AlphaFoldDB" id="S9WWJ1"/>
<dbReference type="OrthoDB" id="266138at2759"/>
<dbReference type="SUPFAM" id="SSF52058">
    <property type="entry name" value="L domain-like"/>
    <property type="match status" value="1"/>
</dbReference>
<dbReference type="VEuPathDB" id="TriTrypDB:ADEAN_000996000"/>
<organism evidence="1 2">
    <name type="scientific">Angomonas deanei</name>
    <dbReference type="NCBI Taxonomy" id="59799"/>
    <lineage>
        <taxon>Eukaryota</taxon>
        <taxon>Discoba</taxon>
        <taxon>Euglenozoa</taxon>
        <taxon>Kinetoplastea</taxon>
        <taxon>Metakinetoplastina</taxon>
        <taxon>Trypanosomatida</taxon>
        <taxon>Trypanosomatidae</taxon>
        <taxon>Strigomonadinae</taxon>
        <taxon>Angomonas</taxon>
    </lineage>
</organism>
<evidence type="ECO:0008006" key="3">
    <source>
        <dbReference type="Google" id="ProtNLM"/>
    </source>
</evidence>
<gene>
    <name evidence="1" type="ORF">ADEAN_000996000</name>
</gene>
<evidence type="ECO:0000313" key="2">
    <source>
        <dbReference type="Proteomes" id="UP000515908"/>
    </source>
</evidence>
<reference evidence="1 2" key="1">
    <citation type="submission" date="2020-08" db="EMBL/GenBank/DDBJ databases">
        <authorList>
            <person name="Newling K."/>
            <person name="Davey J."/>
            <person name="Forrester S."/>
        </authorList>
    </citation>
    <scope>NUCLEOTIDE SEQUENCE [LARGE SCALE GENOMIC DNA]</scope>
    <source>
        <strain evidence="2">Crithidia deanei Carvalho (ATCC PRA-265)</strain>
    </source>
</reference>
<accession>S9WWJ1</accession>
<keyword evidence="2" id="KW-1185">Reference proteome</keyword>
<name>S9WWJ1_9TRYP</name>
<dbReference type="InterPro" id="IPR032675">
    <property type="entry name" value="LRR_dom_sf"/>
</dbReference>